<evidence type="ECO:0000256" key="3">
    <source>
        <dbReference type="ARBA" id="ARBA00023274"/>
    </source>
</evidence>
<dbReference type="SUPFAM" id="SSF53137">
    <property type="entry name" value="Translational machinery components"/>
    <property type="match status" value="1"/>
</dbReference>
<comment type="similarity">
    <text evidence="1">Belongs to the universal ribosomal protein uL18 family.</text>
</comment>
<evidence type="ECO:0000256" key="2">
    <source>
        <dbReference type="ARBA" id="ARBA00022980"/>
    </source>
</evidence>
<protein>
    <recommendedName>
        <fullName evidence="6">Ribosomal protein L18</fullName>
    </recommendedName>
</protein>
<dbReference type="GO" id="GO:0008097">
    <property type="term" value="F:5S rRNA binding"/>
    <property type="evidence" value="ECO:0007669"/>
    <property type="project" value="TreeGrafter"/>
</dbReference>
<evidence type="ECO:0000256" key="1">
    <source>
        <dbReference type="ARBA" id="ARBA00007116"/>
    </source>
</evidence>
<reference evidence="4" key="1">
    <citation type="submission" date="2016-03" db="EMBL/GenBank/DDBJ databases">
        <title>Mechanisms controlling the formation of the plant cell surface in tip-growing cells are functionally conserved among land plants.</title>
        <authorList>
            <person name="Honkanen S."/>
            <person name="Jones V.A."/>
            <person name="Morieri G."/>
            <person name="Champion C."/>
            <person name="Hetherington A.J."/>
            <person name="Kelly S."/>
            <person name="Saint-Marcoux D."/>
            <person name="Proust H."/>
            <person name="Prescott H."/>
            <person name="Dolan L."/>
        </authorList>
    </citation>
    <scope>NUCLEOTIDE SEQUENCE [LARGE SCALE GENOMIC DNA]</scope>
    <source>
        <tissue evidence="4">Whole gametophyte</tissue>
    </source>
</reference>
<dbReference type="AlphaFoldDB" id="A0A176VV22"/>
<evidence type="ECO:0000313" key="4">
    <source>
        <dbReference type="EMBL" id="OAE24142.1"/>
    </source>
</evidence>
<dbReference type="EMBL" id="LVLJ01002675">
    <property type="protein sequence ID" value="OAE24142.1"/>
    <property type="molecule type" value="Genomic_DNA"/>
</dbReference>
<evidence type="ECO:0000313" key="5">
    <source>
        <dbReference type="Proteomes" id="UP000077202"/>
    </source>
</evidence>
<keyword evidence="2" id="KW-0689">Ribosomal protein</keyword>
<dbReference type="InterPro" id="IPR005484">
    <property type="entry name" value="Ribosomal_uL18_bac/plant/anim"/>
</dbReference>
<organism evidence="4 5">
    <name type="scientific">Marchantia polymorpha subsp. ruderalis</name>
    <dbReference type="NCBI Taxonomy" id="1480154"/>
    <lineage>
        <taxon>Eukaryota</taxon>
        <taxon>Viridiplantae</taxon>
        <taxon>Streptophyta</taxon>
        <taxon>Embryophyta</taxon>
        <taxon>Marchantiophyta</taxon>
        <taxon>Marchantiopsida</taxon>
        <taxon>Marchantiidae</taxon>
        <taxon>Marchantiales</taxon>
        <taxon>Marchantiaceae</taxon>
        <taxon>Marchantia</taxon>
    </lineage>
</organism>
<dbReference type="PANTHER" id="PTHR12899">
    <property type="entry name" value="39S RIBOSOMAL PROTEIN L18, MITOCHONDRIAL"/>
    <property type="match status" value="1"/>
</dbReference>
<dbReference type="Proteomes" id="UP000077202">
    <property type="component" value="Unassembled WGS sequence"/>
</dbReference>
<gene>
    <name evidence="4" type="ORF">AXG93_2752s1570</name>
</gene>
<evidence type="ECO:0008006" key="6">
    <source>
        <dbReference type="Google" id="ProtNLM"/>
    </source>
</evidence>
<dbReference type="CDD" id="cd00432">
    <property type="entry name" value="Ribosomal_L18_L5e"/>
    <property type="match status" value="1"/>
</dbReference>
<proteinExistence type="inferred from homology"/>
<keyword evidence="5" id="KW-1185">Reference proteome</keyword>
<dbReference type="InterPro" id="IPR057268">
    <property type="entry name" value="Ribosomal_L18"/>
</dbReference>
<dbReference type="GO" id="GO:1990904">
    <property type="term" value="C:ribonucleoprotein complex"/>
    <property type="evidence" value="ECO:0007669"/>
    <property type="project" value="UniProtKB-KW"/>
</dbReference>
<dbReference type="Pfam" id="PF00861">
    <property type="entry name" value="Ribosomal_L18p"/>
    <property type="match status" value="1"/>
</dbReference>
<comment type="caution">
    <text evidence="4">The sequence shown here is derived from an EMBL/GenBank/DDBJ whole genome shotgun (WGS) entry which is preliminary data.</text>
</comment>
<sequence>MLRRSAEFAPVCFHSNHSPMTRVTKYLKPYVLKMFFSNKYVSAQVVHSPTSTTVIAASSQEKLLRGELPNTADVAAAAKIGQILAERLKLKEIPAVAFELERGERYHGKRKALVDSLRESGVKLI</sequence>
<dbReference type="GO" id="GO:0006412">
    <property type="term" value="P:translation"/>
    <property type="evidence" value="ECO:0007669"/>
    <property type="project" value="InterPro"/>
</dbReference>
<dbReference type="PANTHER" id="PTHR12899:SF6">
    <property type="entry name" value="OS01G0256600 PROTEIN"/>
    <property type="match status" value="1"/>
</dbReference>
<keyword evidence="3" id="KW-0687">Ribonucleoprotein</keyword>
<dbReference type="Gene3D" id="3.30.420.100">
    <property type="match status" value="1"/>
</dbReference>
<accession>A0A176VV22</accession>
<name>A0A176VV22_MARPO</name>
<dbReference type="GO" id="GO:0003735">
    <property type="term" value="F:structural constituent of ribosome"/>
    <property type="evidence" value="ECO:0007669"/>
    <property type="project" value="InterPro"/>
</dbReference>
<dbReference type="GO" id="GO:0005840">
    <property type="term" value="C:ribosome"/>
    <property type="evidence" value="ECO:0007669"/>
    <property type="project" value="UniProtKB-KW"/>
</dbReference>